<feature type="compositionally biased region" description="Acidic residues" evidence="1">
    <location>
        <begin position="16"/>
        <end position="37"/>
    </location>
</feature>
<feature type="compositionally biased region" description="Basic and acidic residues" evidence="1">
    <location>
        <begin position="1"/>
        <end position="15"/>
    </location>
</feature>
<evidence type="ECO:0000313" key="2">
    <source>
        <dbReference type="EMBL" id="GFC96069.1"/>
    </source>
</evidence>
<sequence>MLLAMKDEARRNLKDEENDFMPDNYDEDDTLEELTAV</sequence>
<organism evidence="2">
    <name type="scientific">Tanacetum cinerariifolium</name>
    <name type="common">Dalmatian daisy</name>
    <name type="synonym">Chrysanthemum cinerariifolium</name>
    <dbReference type="NCBI Taxonomy" id="118510"/>
    <lineage>
        <taxon>Eukaryota</taxon>
        <taxon>Viridiplantae</taxon>
        <taxon>Streptophyta</taxon>
        <taxon>Embryophyta</taxon>
        <taxon>Tracheophyta</taxon>
        <taxon>Spermatophyta</taxon>
        <taxon>Magnoliopsida</taxon>
        <taxon>eudicotyledons</taxon>
        <taxon>Gunneridae</taxon>
        <taxon>Pentapetalae</taxon>
        <taxon>asterids</taxon>
        <taxon>campanulids</taxon>
        <taxon>Asterales</taxon>
        <taxon>Asteraceae</taxon>
        <taxon>Asteroideae</taxon>
        <taxon>Anthemideae</taxon>
        <taxon>Anthemidinae</taxon>
        <taxon>Tanacetum</taxon>
    </lineage>
</organism>
<protein>
    <submittedName>
        <fullName evidence="2">Uncharacterized protein</fullName>
    </submittedName>
</protein>
<accession>A0A699SEH0</accession>
<gene>
    <name evidence="2" type="ORF">Tci_868039</name>
</gene>
<evidence type="ECO:0000256" key="1">
    <source>
        <dbReference type="SAM" id="MobiDB-lite"/>
    </source>
</evidence>
<comment type="caution">
    <text evidence="2">The sequence shown here is derived from an EMBL/GenBank/DDBJ whole genome shotgun (WGS) entry which is preliminary data.</text>
</comment>
<name>A0A699SEH0_TANCI</name>
<feature type="region of interest" description="Disordered" evidence="1">
    <location>
        <begin position="1"/>
        <end position="37"/>
    </location>
</feature>
<feature type="non-terminal residue" evidence="2">
    <location>
        <position position="37"/>
    </location>
</feature>
<dbReference type="AlphaFoldDB" id="A0A699SEH0"/>
<reference evidence="2" key="1">
    <citation type="journal article" date="2019" name="Sci. Rep.">
        <title>Draft genome of Tanacetum cinerariifolium, the natural source of mosquito coil.</title>
        <authorList>
            <person name="Yamashiro T."/>
            <person name="Shiraishi A."/>
            <person name="Satake H."/>
            <person name="Nakayama K."/>
        </authorList>
    </citation>
    <scope>NUCLEOTIDE SEQUENCE</scope>
</reference>
<dbReference type="EMBL" id="BKCJ011158043">
    <property type="protein sequence ID" value="GFC96069.1"/>
    <property type="molecule type" value="Genomic_DNA"/>
</dbReference>
<proteinExistence type="predicted"/>